<comment type="caution">
    <text evidence="4">The sequence shown here is derived from an EMBL/GenBank/DDBJ whole genome shotgun (WGS) entry which is preliminary data.</text>
</comment>
<dbReference type="Pfam" id="PF26526">
    <property type="entry name" value="DUF8175"/>
    <property type="match status" value="1"/>
</dbReference>
<name>A0ABT1HAW5_9NOCA</name>
<feature type="transmembrane region" description="Helical" evidence="2">
    <location>
        <begin position="32"/>
        <end position="51"/>
    </location>
</feature>
<evidence type="ECO:0000256" key="1">
    <source>
        <dbReference type="SAM" id="MobiDB-lite"/>
    </source>
</evidence>
<keyword evidence="5" id="KW-1185">Reference proteome</keyword>
<feature type="compositionally biased region" description="Low complexity" evidence="1">
    <location>
        <begin position="54"/>
        <end position="69"/>
    </location>
</feature>
<accession>A0ABT1HAW5</accession>
<feature type="region of interest" description="Disordered" evidence="1">
    <location>
        <begin position="1"/>
        <end position="27"/>
    </location>
</feature>
<evidence type="ECO:0000313" key="4">
    <source>
        <dbReference type="EMBL" id="MCP2163072.1"/>
    </source>
</evidence>
<evidence type="ECO:0000259" key="3">
    <source>
        <dbReference type="Pfam" id="PF26526"/>
    </source>
</evidence>
<feature type="compositionally biased region" description="Low complexity" evidence="1">
    <location>
        <begin position="7"/>
        <end position="20"/>
    </location>
</feature>
<organism evidence="4 5">
    <name type="scientific">Williamsia serinedens</name>
    <dbReference type="NCBI Taxonomy" id="391736"/>
    <lineage>
        <taxon>Bacteria</taxon>
        <taxon>Bacillati</taxon>
        <taxon>Actinomycetota</taxon>
        <taxon>Actinomycetes</taxon>
        <taxon>Mycobacteriales</taxon>
        <taxon>Nocardiaceae</taxon>
        <taxon>Williamsia</taxon>
    </lineage>
</organism>
<dbReference type="EMBL" id="JAMTCG010000011">
    <property type="protein sequence ID" value="MCP2163072.1"/>
    <property type="molecule type" value="Genomic_DNA"/>
</dbReference>
<feature type="domain" description="DUF8175" evidence="3">
    <location>
        <begin position="70"/>
        <end position="210"/>
    </location>
</feature>
<keyword evidence="2" id="KW-0472">Membrane</keyword>
<evidence type="ECO:0000256" key="2">
    <source>
        <dbReference type="SAM" id="Phobius"/>
    </source>
</evidence>
<dbReference type="Proteomes" id="UP001205740">
    <property type="component" value="Unassembled WGS sequence"/>
</dbReference>
<gene>
    <name evidence="4" type="ORF">LX12_004285</name>
</gene>
<sequence length="246" mass="25020">MARNYSALGTDTGATATGTGEPTGGSSRRKRLLIAAAAFVVIVVVIVAIAASCGGSDSTSTSNSASGSAPVLRGAHGPTELVNGVPRGYTHDKTGAATAAVNFIQAVSQSDQGRITGDILRKQAVAPSATPALLAVVGDSADRDTSDGVFNTMPVVTTVRSYDPAKAVISVWALGASQSKVNAAGKVSLQTLWSTTTVTVAWNGQDWQAADWQFAAGPEPSSTTFPADNSPLAQRGLGGFYTVYVD</sequence>
<keyword evidence="2" id="KW-0812">Transmembrane</keyword>
<dbReference type="InterPro" id="IPR058488">
    <property type="entry name" value="DUF8175"/>
</dbReference>
<reference evidence="4 5" key="1">
    <citation type="submission" date="2022-06" db="EMBL/GenBank/DDBJ databases">
        <title>Genomic Encyclopedia of Archaeal and Bacterial Type Strains, Phase II (KMG-II): from individual species to whole genera.</title>
        <authorList>
            <person name="Goeker M."/>
        </authorList>
    </citation>
    <scope>NUCLEOTIDE SEQUENCE [LARGE SCALE GENOMIC DNA]</scope>
    <source>
        <strain evidence="4 5">DSM 45037</strain>
    </source>
</reference>
<keyword evidence="2" id="KW-1133">Transmembrane helix</keyword>
<protein>
    <recommendedName>
        <fullName evidence="3">DUF8175 domain-containing protein</fullName>
    </recommendedName>
</protein>
<dbReference type="RefSeq" id="WP_253656642.1">
    <property type="nucleotide sequence ID" value="NZ_BAAAOE010000002.1"/>
</dbReference>
<feature type="region of interest" description="Disordered" evidence="1">
    <location>
        <begin position="54"/>
        <end position="88"/>
    </location>
</feature>
<evidence type="ECO:0000313" key="5">
    <source>
        <dbReference type="Proteomes" id="UP001205740"/>
    </source>
</evidence>
<proteinExistence type="predicted"/>